<evidence type="ECO:0000313" key="4">
    <source>
        <dbReference type="Proteomes" id="UP000026960"/>
    </source>
</evidence>
<organism evidence="3">
    <name type="scientific">Oryza barthii</name>
    <dbReference type="NCBI Taxonomy" id="65489"/>
    <lineage>
        <taxon>Eukaryota</taxon>
        <taxon>Viridiplantae</taxon>
        <taxon>Streptophyta</taxon>
        <taxon>Embryophyta</taxon>
        <taxon>Tracheophyta</taxon>
        <taxon>Spermatophyta</taxon>
        <taxon>Magnoliopsida</taxon>
        <taxon>Liliopsida</taxon>
        <taxon>Poales</taxon>
        <taxon>Poaceae</taxon>
        <taxon>BOP clade</taxon>
        <taxon>Oryzoideae</taxon>
        <taxon>Oryzeae</taxon>
        <taxon>Oryzinae</taxon>
        <taxon>Oryza</taxon>
    </lineage>
</organism>
<feature type="compositionally biased region" description="Polar residues" evidence="1">
    <location>
        <begin position="1439"/>
        <end position="1456"/>
    </location>
</feature>
<evidence type="ECO:0000259" key="2">
    <source>
        <dbReference type="PROSITE" id="PS50181"/>
    </source>
</evidence>
<reference evidence="3" key="1">
    <citation type="journal article" date="2009" name="Rice">
        <title>De Novo Next Generation Sequencing of Plant Genomes.</title>
        <authorList>
            <person name="Rounsley S."/>
            <person name="Marri P.R."/>
            <person name="Yu Y."/>
            <person name="He R."/>
            <person name="Sisneros N."/>
            <person name="Goicoechea J.L."/>
            <person name="Lee S.J."/>
            <person name="Angelova A."/>
            <person name="Kudrna D."/>
            <person name="Luo M."/>
            <person name="Affourtit J."/>
            <person name="Desany B."/>
            <person name="Knight J."/>
            <person name="Niazi F."/>
            <person name="Egholm M."/>
            <person name="Wing R.A."/>
        </authorList>
    </citation>
    <scope>NUCLEOTIDE SEQUENCE [LARGE SCALE GENOMIC DNA]</scope>
    <source>
        <strain evidence="3">cv. IRGC 105608</strain>
    </source>
</reference>
<feature type="region of interest" description="Disordered" evidence="1">
    <location>
        <begin position="797"/>
        <end position="841"/>
    </location>
</feature>
<dbReference type="Pfam" id="PF04782">
    <property type="entry name" value="DUF632"/>
    <property type="match status" value="1"/>
</dbReference>
<reference evidence="3" key="2">
    <citation type="submission" date="2015-03" db="UniProtKB">
        <authorList>
            <consortium name="EnsemblPlants"/>
        </authorList>
    </citation>
    <scope>IDENTIFICATION</scope>
</reference>
<proteinExistence type="predicted"/>
<feature type="compositionally biased region" description="Low complexity" evidence="1">
    <location>
        <begin position="1284"/>
        <end position="1294"/>
    </location>
</feature>
<dbReference type="PROSITE" id="PS50181">
    <property type="entry name" value="FBOX"/>
    <property type="match status" value="1"/>
</dbReference>
<dbReference type="NCBIfam" id="TIGR01640">
    <property type="entry name" value="F_box_assoc_1"/>
    <property type="match status" value="2"/>
</dbReference>
<feature type="region of interest" description="Disordered" evidence="1">
    <location>
        <begin position="1"/>
        <end position="29"/>
    </location>
</feature>
<dbReference type="SUPFAM" id="SSF81383">
    <property type="entry name" value="F-box domain"/>
    <property type="match status" value="2"/>
</dbReference>
<dbReference type="EnsemblPlants" id="OBART05G05010.1">
    <property type="protein sequence ID" value="OBART05G05010.1"/>
    <property type="gene ID" value="OBART05G05010"/>
</dbReference>
<evidence type="ECO:0000313" key="3">
    <source>
        <dbReference type="EnsemblPlants" id="OBART05G05010.1"/>
    </source>
</evidence>
<feature type="compositionally biased region" description="Basic and acidic residues" evidence="1">
    <location>
        <begin position="1395"/>
        <end position="1417"/>
    </location>
</feature>
<feature type="region of interest" description="Disordered" evidence="1">
    <location>
        <begin position="1275"/>
        <end position="1314"/>
    </location>
</feature>
<dbReference type="InterPro" id="IPR017451">
    <property type="entry name" value="F-box-assoc_interact_dom"/>
</dbReference>
<dbReference type="PANTHER" id="PTHR35546:SF105">
    <property type="entry name" value="OS05G0139200 PROTEIN"/>
    <property type="match status" value="1"/>
</dbReference>
<dbReference type="InterPro" id="IPR006867">
    <property type="entry name" value="DUF632"/>
</dbReference>
<dbReference type="SMART" id="SM00256">
    <property type="entry name" value="FBOX"/>
    <property type="match status" value="2"/>
</dbReference>
<feature type="region of interest" description="Disordered" evidence="1">
    <location>
        <begin position="1395"/>
        <end position="1463"/>
    </location>
</feature>
<dbReference type="InterPro" id="IPR006868">
    <property type="entry name" value="DUF630"/>
</dbReference>
<dbReference type="HOGENOM" id="CLU_230426_0_0_1"/>
<dbReference type="PaxDb" id="65489-OBART05G05010.1"/>
<dbReference type="InterPro" id="IPR036047">
    <property type="entry name" value="F-box-like_dom_sf"/>
</dbReference>
<dbReference type="Pfam" id="PF04783">
    <property type="entry name" value="DUF630"/>
    <property type="match status" value="1"/>
</dbReference>
<dbReference type="CDD" id="cd22157">
    <property type="entry name" value="F-box_AtFBW1-like"/>
    <property type="match status" value="2"/>
</dbReference>
<dbReference type="InterPro" id="IPR055290">
    <property type="entry name" value="At3g26010-like"/>
</dbReference>
<dbReference type="eggNOG" id="ENOG502QQG4">
    <property type="taxonomic scope" value="Eukaryota"/>
</dbReference>
<dbReference type="InterPro" id="IPR056592">
    <property type="entry name" value="Beta-prop_At3g26010-like"/>
</dbReference>
<dbReference type="STRING" id="65489.A0A0D3G3T0"/>
<dbReference type="Gene3D" id="1.20.1280.50">
    <property type="match status" value="2"/>
</dbReference>
<feature type="domain" description="F-box" evidence="2">
    <location>
        <begin position="24"/>
        <end position="73"/>
    </location>
</feature>
<sequence>MAGTSHNSSSKRPRRTAPPPPPRDNPAERLTDDLLVEILSRVPYMSLCRSKRVCRRWRRVISDPDHRRLLPRYHLHNAIAGIFSMEPYWRPLADPHRFQAVPAADPPPPIDTSFSFLPKCERIRLLDGCNGLILCCRRNLSNPDVFNYVVCNPATKNSFVLPDLDWCCSKIERLGFDPAVSSHFHVFEFAEYLDIDGYDHYLRLNIYSSKTGEWSGEMDSGWSTEVGTLNRPKTVFFNGMLHLLAVEPLSIMDSKLVAVDVEGKTWRTIRLPHDEEGHPLYGAHHSFTPYKEELVDLSQGLLHFVSTASNDATKLSVWVLDDYDSERWSLQHIVSSMHLLGRAISPYLGYGYVVVSVQERKMFFVVFGRDRMLMSYEIDKREVRLIHKFGRGYEKRYLPYLPLFTESLADGCASWRHGEGIQEEEGIQCDEESGGRAHRRPHRGDPLPPPRQVGRWRRLISDPHHSKKLSQTLAGFFHLSVNESRFPVEARHFVNVSGRGGRLPHICPSFSFLPRFERISMVDSCGGLLLCQCFESSDAFRYVVFNPCTEEWIVLPESGFHPKDRGFCARLGLDPDVSSQFHVFEFVPCDDVTGVKIYSSETREWNYRESEWCTDTGISDICRSAFCNAFGFLSAFDSVDVEGRTWRTTKVPKMEGVEEVRDWLPGSICQSEGKLYYLSQYNTVPISLSIWLLEDYSKDEWTLKHSVTNELLSEKINSKYKSSEFCCLVIVHLDCNLIYYITRDYTLMAYDMDHKESRVIQALGSDCILECLPYVPLYAETLDGDMAGDVDDWKSTWKSKKEKGSGGRAHRRPHRGDPLPPPGSRPSRRWRGLISDPDHRKKLPQTLAGFFYHSENESRFPMEARHFINVSGRGRPLVYPSFSFLPRFESIRMVDSCGGLLLCRCFESSDASRYVVCNPTTEELVALPESSYDAEGGGEEEMCARLGFDPDVSSQFHVFQFVTDARLWLVLRSTLRKSENGITVLEDYSKDEWTLKHKVTIELLSGKISCKYQTMFYRGVAVHLDCNLVYYIADYILMSYDMDRKEPRVIQDLGSDCMMEYLPYVPLYAKTLNVTIQDVISWLSRKHKRGGLVALSSCEARVRAGVAGSARICLGSQQVRRLGGGRWARSSGGWADEGRRWAGKGRGWAELPYGGQAQGDGGGRRRAEVAWLSLPALSFYIWTEDYCQFQGGFLLSGSLIVFVGSLNSMGSSPSKATGEDALVLCKERMRHIKRAIDSRDALSASHLSYTQSLRSVGTALRRYAEFEISTESSLSISEADKSPSHSSMASPSPSQALESTGSPVHRGSQLTPPSTKIHYMKAAGTKPLTITIDPSAADFVGQESLVSTFVPPPPPLPPELCTSWDFFDSNYASGSATSNNENGVTLNFSRLKGLRDSRESEAVSLREEATNRSDGMHPELPGDNAAPKQEAQAKKSGMSKPSGSVEVTTEAATSGQVGEKVEEDDMEKELCTEAEDPSEFITHRAKDFKLGMRFPECLRQRRSDLIYVLRFQVLQASHLLPDLCQHFESASIVRIFSTRSPLTAAMITDDVGDSNSDFVEQFAMVSGSHSSTLDRLHAWERKLHDEIKASEHVRKTYDEKCNLLRHQFARGLNAQLIDKTRAIVKDLHSRVSVAIQAVDAISKRIEKIRDEELQPQLVELIQGLIRMWKTMLECHHKQFITISLAYHVKSATTVQQGEHHHRAATHLWNELDCFSSSFKIWVTAHKSYVESLNAWLQKCVLQPAQDRRRRKRKVSFPPRHALSPPIFVLCRDWLTMMESQSLPTDELCKSIKEVVQLLRGSFDHQADHQNKMTTESHLRNESQECGMLENNEQEVSGSVEAVEGLQSKLTTVLDRLTKFSEASLKHYEELKQNYEMARDDYKMGRSNAHLLALPVDMAKKSKLKKEGSSTTRNPAAELTDDLIVDILSRLPAKSVCRCKCVSRRWRGLISDPDHRKKLPQTLAGFFYRGENESRCPQASAPFRRPLICPTISFLPRFDLEGMRMMDCCGGLPRFRLLPRVAVLHLGEIVEDVFALVSCFIGQSQGKLCYLSAYDTVPWNLSVWVLEDYSKDEWTLKHKLTTEQLSEKINCKCKTDFDKAWYYHVVAVHPECNLIYYIAGEDTLVSYDMGHKQSCVIENLGPGNNSGYLPYVPLYSEILRWRGLISDPDHRKKLPQTLAGFFYSSENESSFPDEARHFVNVTGRGRPLVHPSLPFLPRFERIRMVDSCGGLLLCRCYESSNAFRYVVCNPAMEEWVALPESGYGDDKEEVELCTRLGFDPAVSSHFHVFEFVSADDCSDVAGVKIYSSETGEWNYSESEWFPDTVLFADQRSVFFNGMLHLVVLQLAIVAVDVKGETWWNMPVPEMEDVEDIFTWRPGFIGQSQGKLYYLSEYDTVPLSLSIWVLEDDSTDEWTLKHNVTTELLSEKINSKTDIYHSDYYHVATVHPDCGLIYYIAGRGGTLMAYDMDRMESRAIQNLEYRYMEFLPYIPFYSEILSNGD</sequence>
<dbReference type="Gramene" id="OBART05G05010.1">
    <property type="protein sequence ID" value="OBART05G05010.1"/>
    <property type="gene ID" value="OBART05G05010"/>
</dbReference>
<dbReference type="Proteomes" id="UP000026960">
    <property type="component" value="Chromosome 5"/>
</dbReference>
<dbReference type="Pfam" id="PF24750">
    <property type="entry name" value="b-prop_At3g26010-like"/>
    <property type="match status" value="2"/>
</dbReference>
<keyword evidence="4" id="KW-1185">Reference proteome</keyword>
<dbReference type="Pfam" id="PF00646">
    <property type="entry name" value="F-box"/>
    <property type="match status" value="2"/>
</dbReference>
<feature type="region of interest" description="Disordered" evidence="1">
    <location>
        <begin position="424"/>
        <end position="448"/>
    </location>
</feature>
<evidence type="ECO:0000256" key="1">
    <source>
        <dbReference type="SAM" id="MobiDB-lite"/>
    </source>
</evidence>
<dbReference type="PANTHER" id="PTHR35546">
    <property type="entry name" value="F-BOX PROTEIN INTERACTION DOMAIN PROTEIN-RELATED"/>
    <property type="match status" value="1"/>
</dbReference>
<feature type="compositionally biased region" description="Polar residues" evidence="1">
    <location>
        <begin position="1295"/>
        <end position="1314"/>
    </location>
</feature>
<protein>
    <recommendedName>
        <fullName evidence="2">F-box domain-containing protein</fullName>
    </recommendedName>
</protein>
<accession>A0A0D3G3T0</accession>
<name>A0A0D3G3T0_9ORYZ</name>
<dbReference type="InterPro" id="IPR001810">
    <property type="entry name" value="F-box_dom"/>
</dbReference>